<evidence type="ECO:0000256" key="12">
    <source>
        <dbReference type="ARBA" id="ARBA00024314"/>
    </source>
</evidence>
<evidence type="ECO:0000313" key="14">
    <source>
        <dbReference type="EMBL" id="CAA2628206.1"/>
    </source>
</evidence>
<keyword evidence="8" id="KW-0809">Transit peptide</keyword>
<dbReference type="EMBL" id="LR743597">
    <property type="protein sequence ID" value="CAA2628206.1"/>
    <property type="molecule type" value="Genomic_DNA"/>
</dbReference>
<dbReference type="AlphaFoldDB" id="A0A7I8JBJ1"/>
<evidence type="ECO:0000256" key="9">
    <source>
        <dbReference type="ARBA" id="ARBA00022989"/>
    </source>
</evidence>
<feature type="transmembrane region" description="Helical" evidence="13">
    <location>
        <begin position="263"/>
        <end position="281"/>
    </location>
</feature>
<keyword evidence="5" id="KW-0645">Protease</keyword>
<dbReference type="GO" id="GO:0008237">
    <property type="term" value="F:metallopeptidase activity"/>
    <property type="evidence" value="ECO:0007669"/>
    <property type="project" value="UniProtKB-KW"/>
</dbReference>
<evidence type="ECO:0000256" key="13">
    <source>
        <dbReference type="SAM" id="Phobius"/>
    </source>
</evidence>
<keyword evidence="9 13" id="KW-1133">Transmembrane helix</keyword>
<gene>
    <name evidence="14" type="ORF">SI7747_10013853</name>
</gene>
<keyword evidence="6 13" id="KW-0812">Transmembrane</keyword>
<evidence type="ECO:0000256" key="3">
    <source>
        <dbReference type="ARBA" id="ARBA00022528"/>
    </source>
</evidence>
<dbReference type="PANTHER" id="PTHR31412">
    <property type="entry name" value="ZINC METALLOPROTEASE EGY1"/>
    <property type="match status" value="1"/>
</dbReference>
<feature type="transmembrane region" description="Helical" evidence="13">
    <location>
        <begin position="340"/>
        <end position="366"/>
    </location>
</feature>
<comment type="subcellular location">
    <subcellularLocation>
        <location evidence="1">Plastid</location>
        <location evidence="1">Chloroplast membrane</location>
        <topology evidence="1">Multi-pass membrane protein</topology>
    </subcellularLocation>
</comment>
<feature type="transmembrane region" description="Helical" evidence="13">
    <location>
        <begin position="301"/>
        <end position="319"/>
    </location>
</feature>
<protein>
    <submittedName>
        <fullName evidence="14">Uncharacterized protein</fullName>
    </submittedName>
</protein>
<keyword evidence="7" id="KW-0378">Hydrolase</keyword>
<organism evidence="14">
    <name type="scientific">Spirodela intermedia</name>
    <name type="common">Intermediate duckweed</name>
    <dbReference type="NCBI Taxonomy" id="51605"/>
    <lineage>
        <taxon>Eukaryota</taxon>
        <taxon>Viridiplantae</taxon>
        <taxon>Streptophyta</taxon>
        <taxon>Embryophyta</taxon>
        <taxon>Tracheophyta</taxon>
        <taxon>Spermatophyta</taxon>
        <taxon>Magnoliopsida</taxon>
        <taxon>Liliopsida</taxon>
        <taxon>Araceae</taxon>
        <taxon>Lemnoideae</taxon>
        <taxon>Spirodela</taxon>
    </lineage>
</organism>
<evidence type="ECO:0000256" key="4">
    <source>
        <dbReference type="ARBA" id="ARBA00022640"/>
    </source>
</evidence>
<dbReference type="GO" id="GO:0006508">
    <property type="term" value="P:proteolysis"/>
    <property type="evidence" value="ECO:0007669"/>
    <property type="project" value="UniProtKB-KW"/>
</dbReference>
<evidence type="ECO:0000256" key="10">
    <source>
        <dbReference type="ARBA" id="ARBA00023049"/>
    </source>
</evidence>
<keyword evidence="11 13" id="KW-0472">Membrane</keyword>
<keyword evidence="15" id="KW-1185">Reference proteome</keyword>
<dbReference type="PANTHER" id="PTHR31412:SF2">
    <property type="entry name" value="ZINC METALLOPEPTIDASE EGY3, CHLOROPLASTIC-RELATED"/>
    <property type="match status" value="1"/>
</dbReference>
<dbReference type="GO" id="GO:0031969">
    <property type="term" value="C:chloroplast membrane"/>
    <property type="evidence" value="ECO:0007669"/>
    <property type="project" value="UniProtKB-SubCell"/>
</dbReference>
<reference evidence="14 15" key="1">
    <citation type="submission" date="2019-12" db="EMBL/GenBank/DDBJ databases">
        <authorList>
            <person name="Scholz U."/>
            <person name="Mascher M."/>
            <person name="Fiebig A."/>
        </authorList>
    </citation>
    <scope>NUCLEOTIDE SEQUENCE</scope>
</reference>
<sequence>MSNPSIEAAVKLEKKRTDRKLKELDRQPEGNPISRLFRNARLEKAEEAFKALDLNKLKSCFGYDTFFAVDARRFGDGGIFIGNLRKSVEEVMPKLEKKLSEAAGREVVVWFVEEKDDDTTKQYLLGYLGAVLLSVTTFGTIALTSGFFVKPDASFDDYIADILPLFGGFLSILGVSEVATRITAARHGVKLSPSFLVPSNWTGCLGVMNNYESLLQTKKALFDIPAARVASAYLTSLVLALAAFISDGSFNGGDNALFIRPQFFFNNPLFSFIQFLVGAYADDLGNVLPNAVEGVGVPVDPLAFAGLLGMVVTSLNLLPCGRLEGGRIAQALFGRSVAGVLSFGTSLLLGAGGLSGSVLCLAWGLFATFFRGGEELPAKDEITPLGDERYAWGFVLASSACSPSSPTAAVPSPAPSSTSLFPGRSLMVPRAACTCKCRLALWASCSTDEDPGDRSVVSFYDPIRPLVWS</sequence>
<feature type="transmembrane region" description="Helical" evidence="13">
    <location>
        <begin position="158"/>
        <end position="179"/>
    </location>
</feature>
<evidence type="ECO:0000256" key="1">
    <source>
        <dbReference type="ARBA" id="ARBA00004508"/>
    </source>
</evidence>
<evidence type="ECO:0000313" key="15">
    <source>
        <dbReference type="Proteomes" id="UP001189122"/>
    </source>
</evidence>
<dbReference type="InterPro" id="IPR044838">
    <property type="entry name" value="EGY1-like"/>
</dbReference>
<keyword evidence="10" id="KW-0482">Metalloprotease</keyword>
<proteinExistence type="inferred from homology"/>
<dbReference type="Proteomes" id="UP001189122">
    <property type="component" value="Unassembled WGS sequence"/>
</dbReference>
<dbReference type="EMBL" id="CACRZD030000010">
    <property type="protein sequence ID" value="CAA6667460.1"/>
    <property type="molecule type" value="Genomic_DNA"/>
</dbReference>
<comment type="function">
    <text evidence="12">Probable membrane-associated metalloprotease that may be involved in chloroplast development.</text>
</comment>
<comment type="similarity">
    <text evidence="2">Belongs to the peptidase M50B family.</text>
</comment>
<accession>A0A7I8JBJ1</accession>
<keyword evidence="3" id="KW-0150">Chloroplast</keyword>
<evidence type="ECO:0000256" key="8">
    <source>
        <dbReference type="ARBA" id="ARBA00022946"/>
    </source>
</evidence>
<evidence type="ECO:0000256" key="5">
    <source>
        <dbReference type="ARBA" id="ARBA00022670"/>
    </source>
</evidence>
<keyword evidence="4" id="KW-0934">Plastid</keyword>
<feature type="transmembrane region" description="Helical" evidence="13">
    <location>
        <begin position="124"/>
        <end position="146"/>
    </location>
</feature>
<evidence type="ECO:0000256" key="11">
    <source>
        <dbReference type="ARBA" id="ARBA00023136"/>
    </source>
</evidence>
<evidence type="ECO:0000256" key="6">
    <source>
        <dbReference type="ARBA" id="ARBA00022692"/>
    </source>
</evidence>
<evidence type="ECO:0000256" key="2">
    <source>
        <dbReference type="ARBA" id="ARBA00007931"/>
    </source>
</evidence>
<name>A0A7I8JBJ1_SPIIN</name>
<evidence type="ECO:0000256" key="7">
    <source>
        <dbReference type="ARBA" id="ARBA00022801"/>
    </source>
</evidence>